<evidence type="ECO:0000256" key="2">
    <source>
        <dbReference type="SAM" id="Phobius"/>
    </source>
</evidence>
<dbReference type="RefSeq" id="WP_173793276.1">
    <property type="nucleotide sequence ID" value="NZ_JAAIOC010000017.1"/>
</dbReference>
<proteinExistence type="inferred from homology"/>
<reference evidence="3" key="1">
    <citation type="journal article" date="2020" name="Cell Host Microbe">
        <title>Functional and Genomic Variation between Human-Derived Isolates of Lachnospiraceae Reveals Inter- and Intra-Species Diversity.</title>
        <authorList>
            <person name="Sorbara M.T."/>
            <person name="Littmann E.R."/>
            <person name="Fontana E."/>
            <person name="Moody T.U."/>
            <person name="Kohout C.E."/>
            <person name="Gjonbalaj M."/>
            <person name="Eaton V."/>
            <person name="Seok R."/>
            <person name="Leiner I.M."/>
            <person name="Pamer E.G."/>
        </authorList>
    </citation>
    <scope>NUCLEOTIDE SEQUENCE</scope>
    <source>
        <strain evidence="3">MSK.10.16</strain>
    </source>
</reference>
<comment type="similarity">
    <text evidence="1">Belongs to the ROK (NagC/XylR) family.</text>
</comment>
<keyword evidence="2" id="KW-0472">Membrane</keyword>
<reference evidence="3" key="2">
    <citation type="submission" date="2020-02" db="EMBL/GenBank/DDBJ databases">
        <authorList>
            <person name="Littmann E."/>
            <person name="Sorbara M."/>
        </authorList>
    </citation>
    <scope>NUCLEOTIDE SEQUENCE</scope>
    <source>
        <strain evidence="3">MSK.10.16</strain>
    </source>
</reference>
<evidence type="ECO:0000313" key="4">
    <source>
        <dbReference type="Proteomes" id="UP000724058"/>
    </source>
</evidence>
<evidence type="ECO:0000313" key="3">
    <source>
        <dbReference type="EMBL" id="NSE58719.1"/>
    </source>
</evidence>
<dbReference type="SUPFAM" id="SSF53067">
    <property type="entry name" value="Actin-like ATPase domain"/>
    <property type="match status" value="1"/>
</dbReference>
<dbReference type="Proteomes" id="UP000724058">
    <property type="component" value="Unassembled WGS sequence"/>
</dbReference>
<feature type="transmembrane region" description="Helical" evidence="2">
    <location>
        <begin position="153"/>
        <end position="178"/>
    </location>
</feature>
<dbReference type="InterPro" id="IPR043129">
    <property type="entry name" value="ATPase_NBD"/>
</dbReference>
<dbReference type="Pfam" id="PF00480">
    <property type="entry name" value="ROK"/>
    <property type="match status" value="1"/>
</dbReference>
<dbReference type="AlphaFoldDB" id="A0AAP7ARW9"/>
<protein>
    <submittedName>
        <fullName evidence="3">ROK family protein</fullName>
    </submittedName>
</protein>
<dbReference type="Gene3D" id="3.30.420.40">
    <property type="match status" value="1"/>
</dbReference>
<organism evidence="3 4">
    <name type="scientific">Dorea longicatena</name>
    <dbReference type="NCBI Taxonomy" id="88431"/>
    <lineage>
        <taxon>Bacteria</taxon>
        <taxon>Bacillati</taxon>
        <taxon>Bacillota</taxon>
        <taxon>Clostridia</taxon>
        <taxon>Lachnospirales</taxon>
        <taxon>Lachnospiraceae</taxon>
        <taxon>Dorea</taxon>
    </lineage>
</organism>
<gene>
    <name evidence="3" type="ORF">G4332_11530</name>
</gene>
<sequence>MKNVTYISLNYHLGGAIIVDGQLLTGTTGKSGTFEHMTLIPGGHDCYCGRQGCAECYCSLNSLLGDSDNLEEFFEKKSAGDTGCIERWKDYLRHLSILINNLHMVLEHTVILGGHVAPYFTDEDLSKIRHYVAERSTFDDDTSYIIPGNHADIIFRIFCLFIIFHIFFRLPIDIFTFVRYYNINKRKGGRTTNQLNLYLKSKERGTVQCRGQSKLKRV</sequence>
<keyword evidence="2" id="KW-0812">Transmembrane</keyword>
<comment type="caution">
    <text evidence="3">The sequence shown here is derived from an EMBL/GenBank/DDBJ whole genome shotgun (WGS) entry which is preliminary data.</text>
</comment>
<dbReference type="PANTHER" id="PTHR18964:SF149">
    <property type="entry name" value="BIFUNCTIONAL UDP-N-ACETYLGLUCOSAMINE 2-EPIMERASE_N-ACETYLMANNOSAMINE KINASE"/>
    <property type="match status" value="1"/>
</dbReference>
<dbReference type="EMBL" id="JAAIOD010000015">
    <property type="protein sequence ID" value="NSE58719.1"/>
    <property type="molecule type" value="Genomic_DNA"/>
</dbReference>
<dbReference type="InterPro" id="IPR000600">
    <property type="entry name" value="ROK"/>
</dbReference>
<accession>A0AAP7ARW9</accession>
<name>A0AAP7ARW9_9FIRM</name>
<keyword evidence="2" id="KW-1133">Transmembrane helix</keyword>
<dbReference type="PANTHER" id="PTHR18964">
    <property type="entry name" value="ROK (REPRESSOR, ORF, KINASE) FAMILY"/>
    <property type="match status" value="1"/>
</dbReference>
<evidence type="ECO:0000256" key="1">
    <source>
        <dbReference type="ARBA" id="ARBA00006479"/>
    </source>
</evidence>